<accession>A0AAN4Z0X8</accession>
<sequence length="136" mass="15579">FIKNKKNVLNGPFPERKVQEWYRKKLFKGSSTFCFLRVGEIPCDDTPFFSLDELCIRNGKGAPFQLPPDVSPAESSRAHAKQRLRCIEEEIQPLRAQCADFLHVKEHMAGEKLNAPLSSDSENFDKWADGAIFFFL</sequence>
<gene>
    <name evidence="1" type="ORF">PMAYCL1PPCAC_01479</name>
</gene>
<keyword evidence="2" id="KW-1185">Reference proteome</keyword>
<organism evidence="1 2">
    <name type="scientific">Pristionchus mayeri</name>
    <dbReference type="NCBI Taxonomy" id="1317129"/>
    <lineage>
        <taxon>Eukaryota</taxon>
        <taxon>Metazoa</taxon>
        <taxon>Ecdysozoa</taxon>
        <taxon>Nematoda</taxon>
        <taxon>Chromadorea</taxon>
        <taxon>Rhabditida</taxon>
        <taxon>Rhabditina</taxon>
        <taxon>Diplogasteromorpha</taxon>
        <taxon>Diplogasteroidea</taxon>
        <taxon>Neodiplogasteridae</taxon>
        <taxon>Pristionchus</taxon>
    </lineage>
</organism>
<name>A0AAN4Z0X8_9BILA</name>
<feature type="non-terminal residue" evidence="1">
    <location>
        <position position="1"/>
    </location>
</feature>
<dbReference type="EMBL" id="BTRK01000001">
    <property type="protein sequence ID" value="GMR31284.1"/>
    <property type="molecule type" value="Genomic_DNA"/>
</dbReference>
<evidence type="ECO:0000313" key="1">
    <source>
        <dbReference type="EMBL" id="GMR31284.1"/>
    </source>
</evidence>
<protein>
    <submittedName>
        <fullName evidence="1">Uncharacterized protein</fullName>
    </submittedName>
</protein>
<dbReference type="AlphaFoldDB" id="A0AAN4Z0X8"/>
<proteinExistence type="predicted"/>
<comment type="caution">
    <text evidence="1">The sequence shown here is derived from an EMBL/GenBank/DDBJ whole genome shotgun (WGS) entry which is preliminary data.</text>
</comment>
<dbReference type="Proteomes" id="UP001328107">
    <property type="component" value="Unassembled WGS sequence"/>
</dbReference>
<evidence type="ECO:0000313" key="2">
    <source>
        <dbReference type="Proteomes" id="UP001328107"/>
    </source>
</evidence>
<reference evidence="2" key="1">
    <citation type="submission" date="2022-10" db="EMBL/GenBank/DDBJ databases">
        <title>Genome assembly of Pristionchus species.</title>
        <authorList>
            <person name="Yoshida K."/>
            <person name="Sommer R.J."/>
        </authorList>
    </citation>
    <scope>NUCLEOTIDE SEQUENCE [LARGE SCALE GENOMIC DNA]</scope>
    <source>
        <strain evidence="2">RS5460</strain>
    </source>
</reference>